<dbReference type="Pfam" id="PF10344">
    <property type="entry name" value="Hobbit"/>
    <property type="match status" value="1"/>
</dbReference>
<dbReference type="AlphaFoldDB" id="F6TF85"/>
<feature type="compositionally biased region" description="Polar residues" evidence="2">
    <location>
        <begin position="525"/>
        <end position="544"/>
    </location>
</feature>
<dbReference type="InParanoid" id="F6TF85"/>
<protein>
    <submittedName>
        <fullName evidence="3">Uncharacterized protein</fullName>
    </submittedName>
</protein>
<keyword evidence="1" id="KW-0175">Coiled coil</keyword>
<feature type="region of interest" description="Disordered" evidence="2">
    <location>
        <begin position="522"/>
        <end position="545"/>
    </location>
</feature>
<evidence type="ECO:0000313" key="3">
    <source>
        <dbReference type="Ensembl" id="ENSCINP00000023572.2"/>
    </source>
</evidence>
<feature type="coiled-coil region" evidence="1">
    <location>
        <begin position="123"/>
        <end position="188"/>
    </location>
</feature>
<name>F6TF85_CIOIN</name>
<keyword evidence="4" id="KW-1185">Reference proteome</keyword>
<organism evidence="3 4">
    <name type="scientific">Ciona intestinalis</name>
    <name type="common">Transparent sea squirt</name>
    <name type="synonym">Ascidia intestinalis</name>
    <dbReference type="NCBI Taxonomy" id="7719"/>
    <lineage>
        <taxon>Eukaryota</taxon>
        <taxon>Metazoa</taxon>
        <taxon>Chordata</taxon>
        <taxon>Tunicata</taxon>
        <taxon>Ascidiacea</taxon>
        <taxon>Phlebobranchia</taxon>
        <taxon>Cionidae</taxon>
        <taxon>Ciona</taxon>
    </lineage>
</organism>
<dbReference type="InterPro" id="IPR045167">
    <property type="entry name" value="Hobbit"/>
</dbReference>
<evidence type="ECO:0000256" key="2">
    <source>
        <dbReference type="SAM" id="MobiDB-lite"/>
    </source>
</evidence>
<proteinExistence type="predicted"/>
<evidence type="ECO:0000313" key="4">
    <source>
        <dbReference type="Proteomes" id="UP000008144"/>
    </source>
</evidence>
<dbReference type="HOGENOM" id="CLU_474814_0_0_1"/>
<dbReference type="PANTHER" id="PTHR15678">
    <property type="entry name" value="ANTIGEN MLAA-22-RELATED"/>
    <property type="match status" value="1"/>
</dbReference>
<reference evidence="3" key="3">
    <citation type="submission" date="2025-09" db="UniProtKB">
        <authorList>
            <consortium name="Ensembl"/>
        </authorList>
    </citation>
    <scope>IDENTIFICATION</scope>
</reference>
<evidence type="ECO:0000256" key="1">
    <source>
        <dbReference type="SAM" id="Coils"/>
    </source>
</evidence>
<dbReference type="OMA" id="EEYEDCI"/>
<dbReference type="GeneTree" id="ENSGT00600000084481"/>
<sequence>MSRCTCRMYYVGYEALVDSEQTDYGQLLPSTPAMEDKLTSQRNRLAGNDLLGVEKPCNILTIVQPNLEICTNASQFTMILDIVENLLLYVEPVMREHWERVDRMRFTLRLTSTDDVKKHRDTLATMQNRIRLRLTNMRQLERQLFRTDRQLDNDPSDDDLYEESIRLREKLAEEKERLNEESEELGIIIRCFKEIFLDQKTRSSSLRPQHPDQVDEEEEASVVRTTEVTFGEVKWHVTDKDGQLNIAQFEMRDFLYEKVNKSDDSVAHCFELAWLRLQNLLPNSLYRDVIKPRHQAGLRSHGITAGGGRSLILRVLCKVRPPVGGISVKDHVEVNAVPLTIQLTYQFFKRMMSFFFPDRSMAPPGADDMDDRAMSSVDTRNATLLGFAGNSAMERHGSVVSLPARPPPPSPSHMSTPGTLRRNKSSTKRSTVSEAVDDVDKMKLRAAKNNTFLYIKITEVPLCVSYKGEKEKNIEDVRDFNVTIPMLEYHSKTWTWHDFAMAVKRDCKKQLVSQLIKEKLHISGRGQQQHSTASESQDPESSSAAAEIDKAKILFGNSLRRTDSTRRSIFRKKK</sequence>
<dbReference type="PANTHER" id="PTHR15678:SF6">
    <property type="entry name" value="BRIDGE-LIKE LIPID TRANSFER PROTEIN FAMILY MEMBER 2"/>
    <property type="match status" value="1"/>
</dbReference>
<feature type="region of interest" description="Disordered" evidence="2">
    <location>
        <begin position="402"/>
        <end position="432"/>
    </location>
</feature>
<dbReference type="STRING" id="7719.ENSCINP00000023572"/>
<dbReference type="Proteomes" id="UP000008144">
    <property type="component" value="Unassembled WGS sequence"/>
</dbReference>
<dbReference type="Ensembl" id="ENSCINT00000023818.2">
    <property type="protein sequence ID" value="ENSCINP00000023572.2"/>
    <property type="gene ID" value="ENSCING00000016869.2"/>
</dbReference>
<reference evidence="4" key="1">
    <citation type="journal article" date="2002" name="Science">
        <title>The draft genome of Ciona intestinalis: insights into chordate and vertebrate origins.</title>
        <authorList>
            <person name="Dehal P."/>
            <person name="Satou Y."/>
            <person name="Campbell R.K."/>
            <person name="Chapman J."/>
            <person name="Degnan B."/>
            <person name="De Tomaso A."/>
            <person name="Davidson B."/>
            <person name="Di Gregorio A."/>
            <person name="Gelpke M."/>
            <person name="Goodstein D.M."/>
            <person name="Harafuji N."/>
            <person name="Hastings K.E."/>
            <person name="Ho I."/>
            <person name="Hotta K."/>
            <person name="Huang W."/>
            <person name="Kawashima T."/>
            <person name="Lemaire P."/>
            <person name="Martinez D."/>
            <person name="Meinertzhagen I.A."/>
            <person name="Necula S."/>
            <person name="Nonaka M."/>
            <person name="Putnam N."/>
            <person name="Rash S."/>
            <person name="Saiga H."/>
            <person name="Satake M."/>
            <person name="Terry A."/>
            <person name="Yamada L."/>
            <person name="Wang H.G."/>
            <person name="Awazu S."/>
            <person name="Azumi K."/>
            <person name="Boore J."/>
            <person name="Branno M."/>
            <person name="Chin-Bow S."/>
            <person name="DeSantis R."/>
            <person name="Doyle S."/>
            <person name="Francino P."/>
            <person name="Keys D.N."/>
            <person name="Haga S."/>
            <person name="Hayashi H."/>
            <person name="Hino K."/>
            <person name="Imai K.S."/>
            <person name="Inaba K."/>
            <person name="Kano S."/>
            <person name="Kobayashi K."/>
            <person name="Kobayashi M."/>
            <person name="Lee B.I."/>
            <person name="Makabe K.W."/>
            <person name="Manohar C."/>
            <person name="Matassi G."/>
            <person name="Medina M."/>
            <person name="Mochizuki Y."/>
            <person name="Mount S."/>
            <person name="Morishita T."/>
            <person name="Miura S."/>
            <person name="Nakayama A."/>
            <person name="Nishizaka S."/>
            <person name="Nomoto H."/>
            <person name="Ohta F."/>
            <person name="Oishi K."/>
            <person name="Rigoutsos I."/>
            <person name="Sano M."/>
            <person name="Sasaki A."/>
            <person name="Sasakura Y."/>
            <person name="Shoguchi E."/>
            <person name="Shin-i T."/>
            <person name="Spagnuolo A."/>
            <person name="Stainier D."/>
            <person name="Suzuki M.M."/>
            <person name="Tassy O."/>
            <person name="Takatori N."/>
            <person name="Tokuoka M."/>
            <person name="Yagi K."/>
            <person name="Yoshizaki F."/>
            <person name="Wada S."/>
            <person name="Zhang C."/>
            <person name="Hyatt P.D."/>
            <person name="Larimer F."/>
            <person name="Detter C."/>
            <person name="Doggett N."/>
            <person name="Glavina T."/>
            <person name="Hawkins T."/>
            <person name="Richardson P."/>
            <person name="Lucas S."/>
            <person name="Kohara Y."/>
            <person name="Levine M."/>
            <person name="Satoh N."/>
            <person name="Rokhsar D.S."/>
        </authorList>
    </citation>
    <scope>NUCLEOTIDE SEQUENCE [LARGE SCALE GENOMIC DNA]</scope>
</reference>
<reference evidence="3" key="2">
    <citation type="submission" date="2025-08" db="UniProtKB">
        <authorList>
            <consortium name="Ensembl"/>
        </authorList>
    </citation>
    <scope>IDENTIFICATION</scope>
</reference>
<accession>F6TF85</accession>